<name>A0A914DST8_9BILA</name>
<dbReference type="WBParaSite" id="ACRNAN_scaffold3528.g14947.t1">
    <property type="protein sequence ID" value="ACRNAN_scaffold3528.g14947.t1"/>
    <property type="gene ID" value="ACRNAN_scaffold3528.g14947"/>
</dbReference>
<sequence>MFSVNLATKLTNIARVMRQNGYTPKKMMAIAGGSSLTGASLGLAIGEIFDALQDAQNADHVFLVHMEDWNETILFERIASALDQKYIETICVSGPDDTTKQIAKSKKNMGIILFYSLLNNRRLDVIDC</sequence>
<accession>A0A914DST8</accession>
<protein>
    <submittedName>
        <fullName evidence="2">SIS domain-containing protein</fullName>
    </submittedName>
</protein>
<reference evidence="2" key="1">
    <citation type="submission" date="2022-11" db="UniProtKB">
        <authorList>
            <consortium name="WormBaseParasite"/>
        </authorList>
    </citation>
    <scope>IDENTIFICATION</scope>
</reference>
<organism evidence="1 2">
    <name type="scientific">Acrobeloides nanus</name>
    <dbReference type="NCBI Taxonomy" id="290746"/>
    <lineage>
        <taxon>Eukaryota</taxon>
        <taxon>Metazoa</taxon>
        <taxon>Ecdysozoa</taxon>
        <taxon>Nematoda</taxon>
        <taxon>Chromadorea</taxon>
        <taxon>Rhabditida</taxon>
        <taxon>Tylenchina</taxon>
        <taxon>Cephalobomorpha</taxon>
        <taxon>Cephaloboidea</taxon>
        <taxon>Cephalobidae</taxon>
        <taxon>Acrobeloides</taxon>
    </lineage>
</organism>
<dbReference type="Proteomes" id="UP000887540">
    <property type="component" value="Unplaced"/>
</dbReference>
<evidence type="ECO:0000313" key="1">
    <source>
        <dbReference type="Proteomes" id="UP000887540"/>
    </source>
</evidence>
<proteinExistence type="predicted"/>
<keyword evidence="1" id="KW-1185">Reference proteome</keyword>
<evidence type="ECO:0000313" key="2">
    <source>
        <dbReference type="WBParaSite" id="ACRNAN_scaffold3528.g14947.t1"/>
    </source>
</evidence>
<dbReference type="AlphaFoldDB" id="A0A914DST8"/>